<dbReference type="GO" id="GO:0005737">
    <property type="term" value="C:cytoplasm"/>
    <property type="evidence" value="ECO:0007669"/>
    <property type="project" value="UniProtKB-SubCell"/>
</dbReference>
<dbReference type="InterPro" id="IPR003439">
    <property type="entry name" value="ABC_transporter-like_ATP-bd"/>
</dbReference>
<dbReference type="RefSeq" id="WP_131912295.1">
    <property type="nucleotide sequence ID" value="NZ_OU594967.1"/>
</dbReference>
<dbReference type="CDD" id="cd03270">
    <property type="entry name" value="ABC_UvrA_I"/>
    <property type="match status" value="1"/>
</dbReference>
<dbReference type="HAMAP" id="MF_00205">
    <property type="entry name" value="UvrA"/>
    <property type="match status" value="1"/>
</dbReference>
<comment type="similarity">
    <text evidence="15 18">Belongs to the ABC transporter superfamily. UvrA family.</text>
</comment>
<dbReference type="NCBIfam" id="NF001503">
    <property type="entry name" value="PRK00349.1"/>
    <property type="match status" value="1"/>
</dbReference>
<keyword evidence="5 18" id="KW-0547">Nucleotide-binding</keyword>
<dbReference type="FunFam" id="1.10.8.280:FF:000001">
    <property type="entry name" value="UvrABC system protein A"/>
    <property type="match status" value="1"/>
</dbReference>
<comment type="subunit">
    <text evidence="18">Forms a heterotetramer with UvrB during the search for lesions.</text>
</comment>
<keyword evidence="6 18" id="KW-0227">DNA damage</keyword>
<dbReference type="AlphaFoldDB" id="A0A4R1K192"/>
<name>A0A4R1K192_9GAMM</name>
<evidence type="ECO:0000256" key="6">
    <source>
        <dbReference type="ARBA" id="ARBA00022763"/>
    </source>
</evidence>
<accession>A0A4R1K192</accession>
<keyword evidence="12 18" id="KW-0238">DNA-binding</keyword>
<dbReference type="Gene3D" id="1.10.8.280">
    <property type="entry name" value="ABC transporter ATPase domain-like"/>
    <property type="match status" value="1"/>
</dbReference>
<dbReference type="Pfam" id="PF17760">
    <property type="entry name" value="UvrA_inter"/>
    <property type="match status" value="1"/>
</dbReference>
<keyword evidence="9 18" id="KW-0862">Zinc</keyword>
<dbReference type="Pfam" id="PF17755">
    <property type="entry name" value="UvrA_DNA-bind"/>
    <property type="match status" value="1"/>
</dbReference>
<evidence type="ECO:0000256" key="1">
    <source>
        <dbReference type="ARBA" id="ARBA00004496"/>
    </source>
</evidence>
<keyword evidence="7 18" id="KW-0228">DNA excision</keyword>
<keyword evidence="8 18" id="KW-0863">Zinc-finger</keyword>
<feature type="zinc finger region" description="C4-type" evidence="18">
    <location>
        <begin position="738"/>
        <end position="764"/>
    </location>
</feature>
<dbReference type="GO" id="GO:0003677">
    <property type="term" value="F:DNA binding"/>
    <property type="evidence" value="ECO:0007669"/>
    <property type="project" value="UniProtKB-UniRule"/>
</dbReference>
<organism evidence="20 21">
    <name type="scientific">Celerinatantimonas diazotrophica</name>
    <dbReference type="NCBI Taxonomy" id="412034"/>
    <lineage>
        <taxon>Bacteria</taxon>
        <taxon>Pseudomonadati</taxon>
        <taxon>Pseudomonadota</taxon>
        <taxon>Gammaproteobacteria</taxon>
        <taxon>Celerinatantimonadaceae</taxon>
        <taxon>Celerinatantimonas</taxon>
    </lineage>
</organism>
<dbReference type="PROSITE" id="PS50893">
    <property type="entry name" value="ABC_TRANSPORTER_2"/>
    <property type="match status" value="2"/>
</dbReference>
<keyword evidence="10 18" id="KW-0067">ATP-binding</keyword>
<keyword evidence="13 18" id="KW-0234">DNA repair</keyword>
<evidence type="ECO:0000256" key="11">
    <source>
        <dbReference type="ARBA" id="ARBA00022881"/>
    </source>
</evidence>
<evidence type="ECO:0000256" key="13">
    <source>
        <dbReference type="ARBA" id="ARBA00023204"/>
    </source>
</evidence>
<feature type="binding site" evidence="18">
    <location>
        <begin position="31"/>
        <end position="38"/>
    </location>
    <ligand>
        <name>ATP</name>
        <dbReference type="ChEBI" id="CHEBI:30616"/>
    </ligand>
</feature>
<sequence>MDNIEIRGARTHNLKNLNLTLPRDKLIVITGLSGSGKSSLAFDTLYAEGQRRYVESLSAYARQFLSLMEKPDVDHIEGLSPAISIEQKSTSHNPRSTVGTITEIYDYLRLLYARVGEPRCPHHDQPLAAQTVSQMVDKVLDLDEGARLMLLAPVVQERKGEHVKLLESLNAQGFIRARIDGEVCDLSDPPTLELRKKHTIEVVVDRFKVRPDLQQRLAESFETALELSGGTATIAAMEGQMEELIFSANFACPICGYSMQEIEPRLFSFNNPAGACPHCDGLGIEQFFDPEKVIINAEISLSGGAIRGWDKRNFYYYQMLRSLAEHYDFALDIPYQELPDKIQQLLLYGSGKTKISFKYVNDRGDITLREHPFEGVIPNMQRRYRETESNAVRDELAKYISSQPCPHCHGSRLREEARHVFIHQTNLPTITLMSIHEALEFFQSLGLTGQRAQIASKILKEINDRLTFLVNVGLDYLSLSRSADTLSGGEAQRIRLASQIGAGLVGVMYVLDEPSIGLHQRDNERLLNTLTSLRDMGNTVIVVEHDEDAIRSADYVVDIGPGAGVHGGRVIAEGSVETIINTPDSLTGQYLCGNKRIDIPATRHAPSQDWLEIVGASGNNLKEVTAKFPIGLLTCVTGVSGSGKSTLVNDTLFKIAHRDLNRAEGNDIAPYEAIHGLDKLDKVVDINQSPIGRTPRSNPATYTGIFTPIRELFAGTPEARARGYKPGRFSFNVKGGRCEACQGDGVIKVEMHFLPDIYVPCDTCKGKRYNRETLEVKYKGKSIHECLEMTVEEAREFFDVVPAIARKLQTLMDVGLSYIKLGQAATTLSGGEAQRIKLARELSKRDTGSTLYILDEPTTGLHFADIDMLLKVIHRLRDQGNTVVVIEHNLDVIKTADWIIDLGPEGGKGGGEIIAAGSPEDIAENQVSHTARFLKPILARGY</sequence>
<comment type="caution">
    <text evidence="20">The sequence shown here is derived from an EMBL/GenBank/DDBJ whole genome shotgun (WGS) entry which is preliminary data.</text>
</comment>
<dbReference type="GO" id="GO:0005524">
    <property type="term" value="F:ATP binding"/>
    <property type="evidence" value="ECO:0007669"/>
    <property type="project" value="UniProtKB-UniRule"/>
</dbReference>
<dbReference type="PANTHER" id="PTHR43152">
    <property type="entry name" value="UVRABC SYSTEM PROTEIN A"/>
    <property type="match status" value="1"/>
</dbReference>
<dbReference type="PROSITE" id="PS00211">
    <property type="entry name" value="ABC_TRANSPORTER_1"/>
    <property type="match status" value="2"/>
</dbReference>
<evidence type="ECO:0000256" key="2">
    <source>
        <dbReference type="ARBA" id="ARBA00022490"/>
    </source>
</evidence>
<evidence type="ECO:0000256" key="4">
    <source>
        <dbReference type="ARBA" id="ARBA00022737"/>
    </source>
</evidence>
<evidence type="ECO:0000256" key="18">
    <source>
        <dbReference type="HAMAP-Rule" id="MF_00205"/>
    </source>
</evidence>
<evidence type="ECO:0000259" key="19">
    <source>
        <dbReference type="PROSITE" id="PS50893"/>
    </source>
</evidence>
<evidence type="ECO:0000256" key="12">
    <source>
        <dbReference type="ARBA" id="ARBA00023125"/>
    </source>
</evidence>
<keyword evidence="14 18" id="KW-0742">SOS response</keyword>
<dbReference type="Proteomes" id="UP000295565">
    <property type="component" value="Unassembled WGS sequence"/>
</dbReference>
<evidence type="ECO:0000256" key="17">
    <source>
        <dbReference type="ARBA" id="ARBA00042156"/>
    </source>
</evidence>
<reference evidence="20 21" key="1">
    <citation type="submission" date="2019-03" db="EMBL/GenBank/DDBJ databases">
        <title>Genomic Encyclopedia of Type Strains, Phase IV (KMG-IV): sequencing the most valuable type-strain genomes for metagenomic binning, comparative biology and taxonomic classification.</title>
        <authorList>
            <person name="Goeker M."/>
        </authorList>
    </citation>
    <scope>NUCLEOTIDE SEQUENCE [LARGE SCALE GENOMIC DNA]</scope>
    <source>
        <strain evidence="20 21">DSM 18577</strain>
    </source>
</reference>
<dbReference type="Gene3D" id="3.30.1490.20">
    <property type="entry name" value="ATP-grasp fold, A domain"/>
    <property type="match status" value="1"/>
</dbReference>
<dbReference type="InterPro" id="IPR041102">
    <property type="entry name" value="UvrA_inter"/>
</dbReference>
<keyword evidence="2 18" id="KW-0963">Cytoplasm</keyword>
<keyword evidence="21" id="KW-1185">Reference proteome</keyword>
<dbReference type="GO" id="GO:0008270">
    <property type="term" value="F:zinc ion binding"/>
    <property type="evidence" value="ECO:0007669"/>
    <property type="project" value="UniProtKB-UniRule"/>
</dbReference>
<comment type="subcellular location">
    <subcellularLocation>
        <location evidence="1 18">Cytoplasm</location>
    </subcellularLocation>
</comment>
<dbReference type="GO" id="GO:0009381">
    <property type="term" value="F:excinuclease ABC activity"/>
    <property type="evidence" value="ECO:0007669"/>
    <property type="project" value="UniProtKB-UniRule"/>
</dbReference>
<evidence type="ECO:0000256" key="3">
    <source>
        <dbReference type="ARBA" id="ARBA00022723"/>
    </source>
</evidence>
<dbReference type="GO" id="GO:0009380">
    <property type="term" value="C:excinuclease repair complex"/>
    <property type="evidence" value="ECO:0007669"/>
    <property type="project" value="InterPro"/>
</dbReference>
<dbReference type="EMBL" id="SMGD01000012">
    <property type="protein sequence ID" value="TCK57748.1"/>
    <property type="molecule type" value="Genomic_DNA"/>
</dbReference>
<keyword evidence="3 18" id="KW-0479">Metal-binding</keyword>
<evidence type="ECO:0000256" key="16">
    <source>
        <dbReference type="ARBA" id="ARBA00039316"/>
    </source>
</evidence>
<dbReference type="GO" id="GO:0016887">
    <property type="term" value="F:ATP hydrolysis activity"/>
    <property type="evidence" value="ECO:0007669"/>
    <property type="project" value="InterPro"/>
</dbReference>
<dbReference type="SUPFAM" id="SSF52540">
    <property type="entry name" value="P-loop containing nucleoside triphosphate hydrolases"/>
    <property type="match status" value="2"/>
</dbReference>
<feature type="zinc finger region" description="C4-type" evidence="18">
    <location>
        <begin position="252"/>
        <end position="279"/>
    </location>
</feature>
<keyword evidence="11 18" id="KW-0267">Excision nuclease</keyword>
<dbReference type="OrthoDB" id="9809851at2"/>
<evidence type="ECO:0000256" key="8">
    <source>
        <dbReference type="ARBA" id="ARBA00022771"/>
    </source>
</evidence>
<dbReference type="GO" id="GO:0009432">
    <property type="term" value="P:SOS response"/>
    <property type="evidence" value="ECO:0007669"/>
    <property type="project" value="UniProtKB-UniRule"/>
</dbReference>
<dbReference type="InterPro" id="IPR027417">
    <property type="entry name" value="P-loop_NTPase"/>
</dbReference>
<dbReference type="FunFam" id="1.20.1580.10:FF:000002">
    <property type="entry name" value="UvrABC system protein A"/>
    <property type="match status" value="1"/>
</dbReference>
<evidence type="ECO:0000256" key="5">
    <source>
        <dbReference type="ARBA" id="ARBA00022741"/>
    </source>
</evidence>
<evidence type="ECO:0000256" key="7">
    <source>
        <dbReference type="ARBA" id="ARBA00022769"/>
    </source>
</evidence>
<proteinExistence type="inferred from homology"/>
<feature type="domain" description="ABC transporter" evidence="19">
    <location>
        <begin position="314"/>
        <end position="592"/>
    </location>
</feature>
<dbReference type="InterPro" id="IPR004602">
    <property type="entry name" value="UvrA"/>
</dbReference>
<comment type="function">
    <text evidence="18">The UvrABC repair system catalyzes the recognition and processing of DNA lesions. UvrA is an ATPase and a DNA-binding protein. A damage recognition complex composed of 2 UvrA and 2 UvrB subunits scans DNA for abnormalities. When the presence of a lesion has been verified by UvrB, the UvrA molecules dissociate.</text>
</comment>
<keyword evidence="4 18" id="KW-0677">Repeat</keyword>
<dbReference type="CDD" id="cd03271">
    <property type="entry name" value="ABC_UvrA_II"/>
    <property type="match status" value="1"/>
</dbReference>
<feature type="binding site" evidence="18">
    <location>
        <begin position="638"/>
        <end position="645"/>
    </location>
    <ligand>
        <name>ATP</name>
        <dbReference type="ChEBI" id="CHEBI:30616"/>
    </ligand>
</feature>
<evidence type="ECO:0000256" key="9">
    <source>
        <dbReference type="ARBA" id="ARBA00022833"/>
    </source>
</evidence>
<evidence type="ECO:0000313" key="20">
    <source>
        <dbReference type="EMBL" id="TCK57748.1"/>
    </source>
</evidence>
<dbReference type="Gene3D" id="1.20.1580.10">
    <property type="entry name" value="ABC transporter ATPase like domain"/>
    <property type="match status" value="2"/>
</dbReference>
<evidence type="ECO:0000313" key="21">
    <source>
        <dbReference type="Proteomes" id="UP000295565"/>
    </source>
</evidence>
<dbReference type="GO" id="GO:0006289">
    <property type="term" value="P:nucleotide-excision repair"/>
    <property type="evidence" value="ECO:0007669"/>
    <property type="project" value="UniProtKB-UniRule"/>
</dbReference>
<evidence type="ECO:0000256" key="14">
    <source>
        <dbReference type="ARBA" id="ARBA00023236"/>
    </source>
</evidence>
<gene>
    <name evidence="18" type="primary">uvrA</name>
    <name evidence="20" type="ORF">EV690_1442</name>
</gene>
<dbReference type="InterPro" id="IPR041552">
    <property type="entry name" value="UvrA_DNA-bd"/>
</dbReference>
<dbReference type="InterPro" id="IPR017871">
    <property type="entry name" value="ABC_transporter-like_CS"/>
</dbReference>
<evidence type="ECO:0000256" key="10">
    <source>
        <dbReference type="ARBA" id="ARBA00022840"/>
    </source>
</evidence>
<evidence type="ECO:0000256" key="15">
    <source>
        <dbReference type="ARBA" id="ARBA00038000"/>
    </source>
</evidence>
<dbReference type="NCBIfam" id="TIGR00630">
    <property type="entry name" value="uvra"/>
    <property type="match status" value="1"/>
</dbReference>
<dbReference type="Pfam" id="PF00005">
    <property type="entry name" value="ABC_tran"/>
    <property type="match status" value="1"/>
</dbReference>
<protein>
    <recommendedName>
        <fullName evidence="16 18">UvrABC system protein A</fullName>
        <shortName evidence="18">UvrA protein</shortName>
    </recommendedName>
    <alternativeName>
        <fullName evidence="17 18">Excinuclease ABC subunit A</fullName>
    </alternativeName>
</protein>
<feature type="domain" description="ABC transporter" evidence="19">
    <location>
        <begin position="605"/>
        <end position="935"/>
    </location>
</feature>
<dbReference type="PANTHER" id="PTHR43152:SF3">
    <property type="entry name" value="UVRABC SYSTEM PROTEIN A"/>
    <property type="match status" value="1"/>
</dbReference>
<dbReference type="InterPro" id="IPR013815">
    <property type="entry name" value="ATP_grasp_subdomain_1"/>
</dbReference>
<dbReference type="FunFam" id="1.20.1580.10:FF:000003">
    <property type="entry name" value="UvrABC system protein A"/>
    <property type="match status" value="1"/>
</dbReference>
<dbReference type="Gene3D" id="3.40.50.300">
    <property type="entry name" value="P-loop containing nucleotide triphosphate hydrolases"/>
    <property type="match status" value="2"/>
</dbReference>